<dbReference type="OMA" id="CEVRMNS"/>
<dbReference type="Proteomes" id="UP000008068">
    <property type="component" value="Unassembled WGS sequence"/>
</dbReference>
<evidence type="ECO:0000259" key="2">
    <source>
        <dbReference type="PROSITE" id="PS50835"/>
    </source>
</evidence>
<feature type="domain" description="Ig-like" evidence="2">
    <location>
        <begin position="39"/>
        <end position="148"/>
    </location>
</feature>
<dbReference type="InterPro" id="IPR036179">
    <property type="entry name" value="Ig-like_dom_sf"/>
</dbReference>
<name>G0MNM6_CAEBE</name>
<organism evidence="4">
    <name type="scientific">Caenorhabditis brenneri</name>
    <name type="common">Nematode worm</name>
    <dbReference type="NCBI Taxonomy" id="135651"/>
    <lineage>
        <taxon>Eukaryota</taxon>
        <taxon>Metazoa</taxon>
        <taxon>Ecdysozoa</taxon>
        <taxon>Nematoda</taxon>
        <taxon>Chromadorea</taxon>
        <taxon>Rhabditida</taxon>
        <taxon>Rhabditina</taxon>
        <taxon>Rhabditomorpha</taxon>
        <taxon>Rhabditoidea</taxon>
        <taxon>Rhabditidae</taxon>
        <taxon>Peloderinae</taxon>
        <taxon>Caenorhabditis</taxon>
    </lineage>
</organism>
<dbReference type="eggNOG" id="ENOG502TGK0">
    <property type="taxonomic scope" value="Eukaryota"/>
</dbReference>
<reference evidence="4" key="1">
    <citation type="submission" date="2011-07" db="EMBL/GenBank/DDBJ databases">
        <authorList>
            <consortium name="Caenorhabditis brenneri Sequencing and Analysis Consortium"/>
            <person name="Wilson R.K."/>
        </authorList>
    </citation>
    <scope>NUCLEOTIDE SEQUENCE [LARGE SCALE GENOMIC DNA]</scope>
    <source>
        <strain evidence="4">PB2801</strain>
    </source>
</reference>
<dbReference type="InterPro" id="IPR013783">
    <property type="entry name" value="Ig-like_fold"/>
</dbReference>
<proteinExistence type="predicted"/>
<feature type="chain" id="PRO_5003404380" description="Ig-like domain-containing protein" evidence="1">
    <location>
        <begin position="24"/>
        <end position="288"/>
    </location>
</feature>
<keyword evidence="4" id="KW-1185">Reference proteome</keyword>
<evidence type="ECO:0000256" key="1">
    <source>
        <dbReference type="SAM" id="SignalP"/>
    </source>
</evidence>
<dbReference type="HOGENOM" id="CLU_984271_0_0_1"/>
<feature type="signal peptide" evidence="1">
    <location>
        <begin position="1"/>
        <end position="23"/>
    </location>
</feature>
<dbReference type="AlphaFoldDB" id="G0MNM6"/>
<dbReference type="SUPFAM" id="SSF48726">
    <property type="entry name" value="Immunoglobulin"/>
    <property type="match status" value="1"/>
</dbReference>
<dbReference type="FunCoup" id="G0MNM6">
    <property type="interactions" value="44"/>
</dbReference>
<dbReference type="PROSITE" id="PS50835">
    <property type="entry name" value="IG_LIKE"/>
    <property type="match status" value="1"/>
</dbReference>
<keyword evidence="1" id="KW-0732">Signal</keyword>
<evidence type="ECO:0000313" key="4">
    <source>
        <dbReference type="Proteomes" id="UP000008068"/>
    </source>
</evidence>
<protein>
    <recommendedName>
        <fullName evidence="2">Ig-like domain-containing protein</fullName>
    </recommendedName>
</protein>
<evidence type="ECO:0000313" key="3">
    <source>
        <dbReference type="EMBL" id="EGT39068.1"/>
    </source>
</evidence>
<accession>G0MNM6</accession>
<dbReference type="InterPro" id="IPR003599">
    <property type="entry name" value="Ig_sub"/>
</dbReference>
<sequence>MTLYSAGFSCLLLLLSTFSSAFADSSCKGTCTHDGYPLPCGVWLKNETKSASLGTYALNSGVAKLHCSFSSLPEPVQIQWMFRPSDSATAPWREFPCAKKEEHKNCQKEEIVVESNCEVRMNSLRMSGTYKCAATIPNHHDQRYRAFSSEFAINVVGIEPVKVISSKLPVNRNGEINLEVCANPRPDVFWHTVDGIITPDSASKRFAVTSLSPKTILKVQSEPVSPVPYCYKTSLLIHKVQENDEFHMSIRGELSIVHEKITVRVKSSNGIHGYYLQYLIASLIYYFS</sequence>
<dbReference type="SMART" id="SM00409">
    <property type="entry name" value="IG"/>
    <property type="match status" value="2"/>
</dbReference>
<gene>
    <name evidence="3" type="ORF">CAEBREN_11130</name>
</gene>
<dbReference type="STRING" id="135651.G0MNM6"/>
<dbReference type="OrthoDB" id="5777381at2759"/>
<dbReference type="InParanoid" id="G0MNM6"/>
<dbReference type="EMBL" id="GL379804">
    <property type="protein sequence ID" value="EGT39068.1"/>
    <property type="molecule type" value="Genomic_DNA"/>
</dbReference>
<dbReference type="Gene3D" id="2.60.40.10">
    <property type="entry name" value="Immunoglobulins"/>
    <property type="match status" value="1"/>
</dbReference>
<dbReference type="InterPro" id="IPR007110">
    <property type="entry name" value="Ig-like_dom"/>
</dbReference>